<dbReference type="AlphaFoldDB" id="A0A0C3FTH4"/>
<dbReference type="Proteomes" id="UP000054166">
    <property type="component" value="Unassembled WGS sequence"/>
</dbReference>
<dbReference type="InParanoid" id="A0A0C3FTH4"/>
<evidence type="ECO:0000313" key="2">
    <source>
        <dbReference type="Proteomes" id="UP000054166"/>
    </source>
</evidence>
<protein>
    <submittedName>
        <fullName evidence="1">Uncharacterized protein</fullName>
    </submittedName>
</protein>
<dbReference type="STRING" id="765440.A0A0C3FTH4"/>
<keyword evidence="2" id="KW-1185">Reference proteome</keyword>
<name>A0A0C3FTH4_PILCF</name>
<accession>A0A0C3FTH4</accession>
<dbReference type="EMBL" id="KN832995">
    <property type="protein sequence ID" value="KIM82126.1"/>
    <property type="molecule type" value="Genomic_DNA"/>
</dbReference>
<reference evidence="2" key="2">
    <citation type="submission" date="2015-01" db="EMBL/GenBank/DDBJ databases">
        <title>Evolutionary Origins and Diversification of the Mycorrhizal Mutualists.</title>
        <authorList>
            <consortium name="DOE Joint Genome Institute"/>
            <consortium name="Mycorrhizal Genomics Consortium"/>
            <person name="Kohler A."/>
            <person name="Kuo A."/>
            <person name="Nagy L.G."/>
            <person name="Floudas D."/>
            <person name="Copeland A."/>
            <person name="Barry K.W."/>
            <person name="Cichocki N."/>
            <person name="Veneault-Fourrey C."/>
            <person name="LaButti K."/>
            <person name="Lindquist E.A."/>
            <person name="Lipzen A."/>
            <person name="Lundell T."/>
            <person name="Morin E."/>
            <person name="Murat C."/>
            <person name="Riley R."/>
            <person name="Ohm R."/>
            <person name="Sun H."/>
            <person name="Tunlid A."/>
            <person name="Henrissat B."/>
            <person name="Grigoriev I.V."/>
            <person name="Hibbett D.S."/>
            <person name="Martin F."/>
        </authorList>
    </citation>
    <scope>NUCLEOTIDE SEQUENCE [LARGE SCALE GENOMIC DNA]</scope>
    <source>
        <strain evidence="2">F 1598</strain>
    </source>
</reference>
<sequence length="208" mass="23045">MGNRLENARKRFRSVLRLNILLATVNGDGHPTLRWDASALPKKRETKSEYDLLKYITVILVRNSEVVAAVAHETGRSSSSASSFSPPPTYQVNVMRTEHPVNCLKEDELVSRTDQTDHGKTFTAAANPYTLRGSDTDPYFEMEPPNVNCLIVPGNSHLMISDTVETTFLRTILKILEENSLGNHVATVAHYIETVGDSVAAAKTTSRF</sequence>
<evidence type="ECO:0000313" key="1">
    <source>
        <dbReference type="EMBL" id="KIM82126.1"/>
    </source>
</evidence>
<reference evidence="1 2" key="1">
    <citation type="submission" date="2014-04" db="EMBL/GenBank/DDBJ databases">
        <authorList>
            <consortium name="DOE Joint Genome Institute"/>
            <person name="Kuo A."/>
            <person name="Tarkka M."/>
            <person name="Buscot F."/>
            <person name="Kohler A."/>
            <person name="Nagy L.G."/>
            <person name="Floudas D."/>
            <person name="Copeland A."/>
            <person name="Barry K.W."/>
            <person name="Cichocki N."/>
            <person name="Veneault-Fourrey C."/>
            <person name="LaButti K."/>
            <person name="Lindquist E.A."/>
            <person name="Lipzen A."/>
            <person name="Lundell T."/>
            <person name="Morin E."/>
            <person name="Murat C."/>
            <person name="Sun H."/>
            <person name="Tunlid A."/>
            <person name="Henrissat B."/>
            <person name="Grigoriev I.V."/>
            <person name="Hibbett D.S."/>
            <person name="Martin F."/>
            <person name="Nordberg H.P."/>
            <person name="Cantor M.N."/>
            <person name="Hua S.X."/>
        </authorList>
    </citation>
    <scope>NUCLEOTIDE SEQUENCE [LARGE SCALE GENOMIC DNA]</scope>
    <source>
        <strain evidence="1 2">F 1598</strain>
    </source>
</reference>
<gene>
    <name evidence="1" type="ORF">PILCRDRAFT_7991</name>
</gene>
<dbReference type="HOGENOM" id="CLU_1321341_0_0_1"/>
<proteinExistence type="predicted"/>
<organism evidence="1 2">
    <name type="scientific">Piloderma croceum (strain F 1598)</name>
    <dbReference type="NCBI Taxonomy" id="765440"/>
    <lineage>
        <taxon>Eukaryota</taxon>
        <taxon>Fungi</taxon>
        <taxon>Dikarya</taxon>
        <taxon>Basidiomycota</taxon>
        <taxon>Agaricomycotina</taxon>
        <taxon>Agaricomycetes</taxon>
        <taxon>Agaricomycetidae</taxon>
        <taxon>Atheliales</taxon>
        <taxon>Atheliaceae</taxon>
        <taxon>Piloderma</taxon>
    </lineage>
</organism>